<comment type="caution">
    <text evidence="3">The sequence shown here is derived from an EMBL/GenBank/DDBJ whole genome shotgun (WGS) entry which is preliminary data.</text>
</comment>
<dbReference type="InterPro" id="IPR048263">
    <property type="entry name" value="Arb2"/>
</dbReference>
<dbReference type="GO" id="GO:0035197">
    <property type="term" value="F:siRNA binding"/>
    <property type="evidence" value="ECO:0007669"/>
    <property type="project" value="TreeGrafter"/>
</dbReference>
<dbReference type="OrthoDB" id="312027at2759"/>
<dbReference type="InterPro" id="IPR053858">
    <property type="entry name" value="Arb2_dom"/>
</dbReference>
<accession>A0A1R2BFU1</accession>
<dbReference type="GO" id="GO:0005634">
    <property type="term" value="C:nucleus"/>
    <property type="evidence" value="ECO:0007669"/>
    <property type="project" value="TreeGrafter"/>
</dbReference>
<evidence type="ECO:0000259" key="2">
    <source>
        <dbReference type="Pfam" id="PF22749"/>
    </source>
</evidence>
<feature type="domain" description="Arb2" evidence="2">
    <location>
        <begin position="137"/>
        <end position="354"/>
    </location>
</feature>
<gene>
    <name evidence="3" type="ORF">SteCoe_25245</name>
</gene>
<proteinExistence type="predicted"/>
<dbReference type="PANTHER" id="PTHR21357:SF4">
    <property type="entry name" value="FAM172 FAMILY PROTEIN HOMOLOG CG10038"/>
    <property type="match status" value="1"/>
</dbReference>
<name>A0A1R2BFU1_9CILI</name>
<dbReference type="PANTHER" id="PTHR21357">
    <property type="entry name" value="FAM172 FAMILY PROTEIN HOMOLOG CG10038"/>
    <property type="match status" value="1"/>
</dbReference>
<feature type="region of interest" description="Disordered" evidence="1">
    <location>
        <begin position="14"/>
        <end position="36"/>
    </location>
</feature>
<feature type="compositionally biased region" description="Basic and acidic residues" evidence="1">
    <location>
        <begin position="23"/>
        <end position="36"/>
    </location>
</feature>
<keyword evidence="4" id="KW-1185">Reference proteome</keyword>
<evidence type="ECO:0000313" key="3">
    <source>
        <dbReference type="EMBL" id="OMJ75590.1"/>
    </source>
</evidence>
<reference evidence="3 4" key="1">
    <citation type="submission" date="2016-11" db="EMBL/GenBank/DDBJ databases">
        <title>The macronuclear genome of Stentor coeruleus: a giant cell with tiny introns.</title>
        <authorList>
            <person name="Slabodnick M."/>
            <person name="Ruby J.G."/>
            <person name="Reiff S.B."/>
            <person name="Swart E.C."/>
            <person name="Gosai S."/>
            <person name="Prabakaran S."/>
            <person name="Witkowska E."/>
            <person name="Larue G.E."/>
            <person name="Fisher S."/>
            <person name="Freeman R.M."/>
            <person name="Gunawardena J."/>
            <person name="Chu W."/>
            <person name="Stover N.A."/>
            <person name="Gregory B.D."/>
            <person name="Nowacki M."/>
            <person name="Derisi J."/>
            <person name="Roy S.W."/>
            <person name="Marshall W.F."/>
            <person name="Sood P."/>
        </authorList>
    </citation>
    <scope>NUCLEOTIDE SEQUENCE [LARGE SCALE GENOMIC DNA]</scope>
    <source>
        <strain evidence="3">WM001</strain>
    </source>
</reference>
<sequence length="393" mass="45340">MIMDKKVSKNFNDRIKKGWGNRTDMKTAEEEKNEKNEEVKGLRVSGDVKISLINANKQIKESASIYSLNSPSGLTNRIINPLQKLDFLEQTSKTKYYPSNFSVLEGQKQKSKFKSQTPSIELKIPIQEETKLKNPYQIPEENPKNFASKSDYEEFALSLILDVQNTLITKYHLSEIWLPIEEKYSQGPRCNIFISANWSTSYNKKLILIQGAGKVRAGIWSRSVCINESLYTGSMLPFIEAGLEEQYDIMILNPNFIKDPETKNPIPLNSSRTEHGEYVWEKFINNTFGELYLVAHSCGGYSVQNWANTYWQEFKIRVKKIAFIDAVSTVEDLDREKCVFVKKVARHWKASEKPGNEKLNSYNEVCEYSAGHNKHEYTSSYAFPYIFPFFQSL</sequence>
<dbReference type="GO" id="GO:0031048">
    <property type="term" value="P:regulatory ncRNA-mediated heterochromatin formation"/>
    <property type="evidence" value="ECO:0007669"/>
    <property type="project" value="TreeGrafter"/>
</dbReference>
<evidence type="ECO:0000256" key="1">
    <source>
        <dbReference type="SAM" id="MobiDB-lite"/>
    </source>
</evidence>
<dbReference type="AlphaFoldDB" id="A0A1R2BFU1"/>
<dbReference type="Pfam" id="PF22749">
    <property type="entry name" value="Arb2"/>
    <property type="match status" value="1"/>
</dbReference>
<dbReference type="Proteomes" id="UP000187209">
    <property type="component" value="Unassembled WGS sequence"/>
</dbReference>
<dbReference type="EMBL" id="MPUH01000682">
    <property type="protein sequence ID" value="OMJ75590.1"/>
    <property type="molecule type" value="Genomic_DNA"/>
</dbReference>
<organism evidence="3 4">
    <name type="scientific">Stentor coeruleus</name>
    <dbReference type="NCBI Taxonomy" id="5963"/>
    <lineage>
        <taxon>Eukaryota</taxon>
        <taxon>Sar</taxon>
        <taxon>Alveolata</taxon>
        <taxon>Ciliophora</taxon>
        <taxon>Postciliodesmatophora</taxon>
        <taxon>Heterotrichea</taxon>
        <taxon>Heterotrichida</taxon>
        <taxon>Stentoridae</taxon>
        <taxon>Stentor</taxon>
    </lineage>
</organism>
<evidence type="ECO:0000313" key="4">
    <source>
        <dbReference type="Proteomes" id="UP000187209"/>
    </source>
</evidence>
<protein>
    <recommendedName>
        <fullName evidence="2">Arb2 domain-containing protein</fullName>
    </recommendedName>
</protein>